<protein>
    <submittedName>
        <fullName evidence="9">Di-/tricarboxylate transporter</fullName>
    </submittedName>
</protein>
<keyword evidence="5 7" id="KW-1133">Transmembrane helix</keyword>
<evidence type="ECO:0000256" key="5">
    <source>
        <dbReference type="ARBA" id="ARBA00022989"/>
    </source>
</evidence>
<dbReference type="Gene3D" id="3.30.70.1450">
    <property type="entry name" value="Regulator of K+ conductance, C-terminal domain"/>
    <property type="match status" value="1"/>
</dbReference>
<feature type="transmembrane region" description="Helical" evidence="7">
    <location>
        <begin position="130"/>
        <end position="155"/>
    </location>
</feature>
<feature type="transmembrane region" description="Helical" evidence="7">
    <location>
        <begin position="490"/>
        <end position="510"/>
    </location>
</feature>
<name>D1BKG5_SANKS</name>
<dbReference type="eggNOG" id="COG0471">
    <property type="taxonomic scope" value="Bacteria"/>
</dbReference>
<feature type="transmembrane region" description="Helical" evidence="7">
    <location>
        <begin position="167"/>
        <end position="190"/>
    </location>
</feature>
<evidence type="ECO:0000313" key="10">
    <source>
        <dbReference type="Proteomes" id="UP000000322"/>
    </source>
</evidence>
<evidence type="ECO:0000256" key="7">
    <source>
        <dbReference type="SAM" id="Phobius"/>
    </source>
</evidence>
<dbReference type="Pfam" id="PF03600">
    <property type="entry name" value="CitMHS"/>
    <property type="match status" value="1"/>
</dbReference>
<feature type="transmembrane region" description="Helical" evidence="7">
    <location>
        <begin position="366"/>
        <end position="390"/>
    </location>
</feature>
<dbReference type="InterPro" id="IPR036721">
    <property type="entry name" value="RCK_C_sf"/>
</dbReference>
<evidence type="ECO:0000259" key="8">
    <source>
        <dbReference type="Pfam" id="PF03600"/>
    </source>
</evidence>
<dbReference type="PANTHER" id="PTHR43652">
    <property type="entry name" value="BASIC AMINO ACID ANTIPORTER YFCC-RELATED"/>
    <property type="match status" value="1"/>
</dbReference>
<feature type="transmembrane region" description="Helical" evidence="7">
    <location>
        <begin position="318"/>
        <end position="335"/>
    </location>
</feature>
<dbReference type="GO" id="GO:0005886">
    <property type="term" value="C:plasma membrane"/>
    <property type="evidence" value="ECO:0007669"/>
    <property type="project" value="TreeGrafter"/>
</dbReference>
<dbReference type="Proteomes" id="UP000000322">
    <property type="component" value="Chromosome"/>
</dbReference>
<dbReference type="AlphaFoldDB" id="D1BKG5"/>
<dbReference type="STRING" id="446469.Sked_04800"/>
<evidence type="ECO:0000256" key="2">
    <source>
        <dbReference type="ARBA" id="ARBA00022448"/>
    </source>
</evidence>
<dbReference type="InterPro" id="IPR004680">
    <property type="entry name" value="Cit_transptr-like_dom"/>
</dbReference>
<proteinExistence type="predicted"/>
<dbReference type="InterPro" id="IPR051679">
    <property type="entry name" value="DASS-Related_Transporters"/>
</dbReference>
<dbReference type="HOGENOM" id="CLU_005170_6_1_11"/>
<feature type="transmembrane region" description="Helical" evidence="7">
    <location>
        <begin position="6"/>
        <end position="31"/>
    </location>
</feature>
<feature type="transmembrane region" description="Helical" evidence="7">
    <location>
        <begin position="410"/>
        <end position="443"/>
    </location>
</feature>
<dbReference type="KEGG" id="ske:Sked_04800"/>
<feature type="domain" description="Citrate transporter-like" evidence="8">
    <location>
        <begin position="11"/>
        <end position="446"/>
    </location>
</feature>
<evidence type="ECO:0000256" key="4">
    <source>
        <dbReference type="ARBA" id="ARBA00022737"/>
    </source>
</evidence>
<reference evidence="9 10" key="1">
    <citation type="journal article" date="2009" name="Stand. Genomic Sci.">
        <title>Complete genome sequence of Sanguibacter keddieii type strain (ST-74).</title>
        <authorList>
            <person name="Ivanova N."/>
            <person name="Sikorski J."/>
            <person name="Sims D."/>
            <person name="Brettin T."/>
            <person name="Detter J.C."/>
            <person name="Han C."/>
            <person name="Lapidus A."/>
            <person name="Copeland A."/>
            <person name="Glavina Del Rio T."/>
            <person name="Nolan M."/>
            <person name="Chen F."/>
            <person name="Lucas S."/>
            <person name="Tice H."/>
            <person name="Cheng J.F."/>
            <person name="Bruce D."/>
            <person name="Goodwin L."/>
            <person name="Pitluck S."/>
            <person name="Pati A."/>
            <person name="Mavromatis K."/>
            <person name="Chen A."/>
            <person name="Palaniappan K."/>
            <person name="D'haeseleer P."/>
            <person name="Chain P."/>
            <person name="Bristow J."/>
            <person name="Eisen J.A."/>
            <person name="Markowitz V."/>
            <person name="Hugenholtz P."/>
            <person name="Goker M."/>
            <person name="Pukall R."/>
            <person name="Klenk H.P."/>
            <person name="Kyrpides N.C."/>
        </authorList>
    </citation>
    <scope>NUCLEOTIDE SEQUENCE [LARGE SCALE GENOMIC DNA]</scope>
    <source>
        <strain evidence="10">ATCC 51767 / DSM 10542 / NCFB 3025 / ST-74</strain>
    </source>
</reference>
<dbReference type="CDD" id="cd01115">
    <property type="entry name" value="SLC13_permease"/>
    <property type="match status" value="1"/>
</dbReference>
<dbReference type="EMBL" id="CP001819">
    <property type="protein sequence ID" value="ACZ20442.1"/>
    <property type="molecule type" value="Genomic_DNA"/>
</dbReference>
<dbReference type="PANTHER" id="PTHR43652:SF2">
    <property type="entry name" value="BASIC AMINO ACID ANTIPORTER YFCC-RELATED"/>
    <property type="match status" value="1"/>
</dbReference>
<feature type="transmembrane region" description="Helical" evidence="7">
    <location>
        <begin position="43"/>
        <end position="61"/>
    </location>
</feature>
<gene>
    <name evidence="9" type="ordered locus">Sked_04800</name>
</gene>
<keyword evidence="4" id="KW-0677">Repeat</keyword>
<feature type="transmembrane region" description="Helical" evidence="7">
    <location>
        <begin position="450"/>
        <end position="470"/>
    </location>
</feature>
<evidence type="ECO:0000256" key="1">
    <source>
        <dbReference type="ARBA" id="ARBA00004141"/>
    </source>
</evidence>
<keyword evidence="6 7" id="KW-0472">Membrane</keyword>
<evidence type="ECO:0000256" key="6">
    <source>
        <dbReference type="ARBA" id="ARBA00023136"/>
    </source>
</evidence>
<keyword evidence="3 7" id="KW-0812">Transmembrane</keyword>
<feature type="transmembrane region" description="Helical" evidence="7">
    <location>
        <begin position="88"/>
        <end position="118"/>
    </location>
</feature>
<keyword evidence="2" id="KW-0813">Transport</keyword>
<comment type="subcellular location">
    <subcellularLocation>
        <location evidence="1">Membrane</location>
        <topology evidence="1">Multi-pass membrane protein</topology>
    </subcellularLocation>
</comment>
<evidence type="ECO:0000313" key="9">
    <source>
        <dbReference type="EMBL" id="ACZ20442.1"/>
    </source>
</evidence>
<dbReference type="SUPFAM" id="SSF116726">
    <property type="entry name" value="TrkA C-terminal domain-like"/>
    <property type="match status" value="1"/>
</dbReference>
<evidence type="ECO:0000256" key="3">
    <source>
        <dbReference type="ARBA" id="ARBA00022692"/>
    </source>
</evidence>
<accession>D1BKG5</accession>
<sequence>MTVVVLVLAVVVFVWNKVPVGLVAIGVTLALYGTGVVSLEQAFGGFGDPVIIFIAALFVVSDGLEASGVTSWAGQQLVDRAHGSRTRLVVLLMALVAVVTALISVNGAVAALLPMVVVTAVRLRLSPSQFLIPLAFGAHAGSLLVLTGTPVNVLVSELAVGAGEEPFGFFSFTLVGLPLVLGTMLVVVLLGPRLLPNRAPTALPRDLSGHARLLAEQYALDDRALLGSDTGVTEVVVSPRSALIGAEAFPGMVTESGDLVIAAIQRGGEQVGPTTLQAGDALLLQGTWEALDRTTTDPDVTVVDPPQLLRRQAAPMGGRAKVAIGIVLGMVLLLATGAVPASVAALLAACAMVLLRVMTVSEAHRAISWTTLILVGGMIPLSVAIQSTGLADAMARGLVDVVGTDQPHLLLLGIVVVTVILGQLISNMATALVIGPIAVAVAVDTGLSPLPMLMGVTVAAAAAFLTPVATPANTMVLGPGGYRFGDYWRLGLPLTLLFVLVATFLVPVFWPF</sequence>
<dbReference type="GO" id="GO:0055085">
    <property type="term" value="P:transmembrane transport"/>
    <property type="evidence" value="ECO:0007669"/>
    <property type="project" value="InterPro"/>
</dbReference>
<keyword evidence="10" id="KW-1185">Reference proteome</keyword>
<dbReference type="GO" id="GO:0006813">
    <property type="term" value="P:potassium ion transport"/>
    <property type="evidence" value="ECO:0007669"/>
    <property type="project" value="InterPro"/>
</dbReference>
<organism evidence="9 10">
    <name type="scientific">Sanguibacter keddieii (strain ATCC 51767 / DSM 10542 / NCFB 3025 / ST-74)</name>
    <dbReference type="NCBI Taxonomy" id="446469"/>
    <lineage>
        <taxon>Bacteria</taxon>
        <taxon>Bacillati</taxon>
        <taxon>Actinomycetota</taxon>
        <taxon>Actinomycetes</taxon>
        <taxon>Micrococcales</taxon>
        <taxon>Sanguibacteraceae</taxon>
        <taxon>Sanguibacter</taxon>
    </lineage>
</organism>